<dbReference type="STRING" id="905079.L1ITZ5"/>
<reference evidence="4 6" key="1">
    <citation type="journal article" date="2012" name="Nature">
        <title>Algal genomes reveal evolutionary mosaicism and the fate of nucleomorphs.</title>
        <authorList>
            <consortium name="DOE Joint Genome Institute"/>
            <person name="Curtis B.A."/>
            <person name="Tanifuji G."/>
            <person name="Burki F."/>
            <person name="Gruber A."/>
            <person name="Irimia M."/>
            <person name="Maruyama S."/>
            <person name="Arias M.C."/>
            <person name="Ball S.G."/>
            <person name="Gile G.H."/>
            <person name="Hirakawa Y."/>
            <person name="Hopkins J.F."/>
            <person name="Kuo A."/>
            <person name="Rensing S.A."/>
            <person name="Schmutz J."/>
            <person name="Symeonidi A."/>
            <person name="Elias M."/>
            <person name="Eveleigh R.J."/>
            <person name="Herman E.K."/>
            <person name="Klute M.J."/>
            <person name="Nakayama T."/>
            <person name="Obornik M."/>
            <person name="Reyes-Prieto A."/>
            <person name="Armbrust E.V."/>
            <person name="Aves S.J."/>
            <person name="Beiko R.G."/>
            <person name="Coutinho P."/>
            <person name="Dacks J.B."/>
            <person name="Durnford D.G."/>
            <person name="Fast N.M."/>
            <person name="Green B.R."/>
            <person name="Grisdale C.J."/>
            <person name="Hempel F."/>
            <person name="Henrissat B."/>
            <person name="Hoppner M.P."/>
            <person name="Ishida K."/>
            <person name="Kim E."/>
            <person name="Koreny L."/>
            <person name="Kroth P.G."/>
            <person name="Liu Y."/>
            <person name="Malik S.B."/>
            <person name="Maier U.G."/>
            <person name="McRose D."/>
            <person name="Mock T."/>
            <person name="Neilson J.A."/>
            <person name="Onodera N.T."/>
            <person name="Poole A.M."/>
            <person name="Pritham E.J."/>
            <person name="Richards T.A."/>
            <person name="Rocap G."/>
            <person name="Roy S.W."/>
            <person name="Sarai C."/>
            <person name="Schaack S."/>
            <person name="Shirato S."/>
            <person name="Slamovits C.H."/>
            <person name="Spencer D.F."/>
            <person name="Suzuki S."/>
            <person name="Worden A.Z."/>
            <person name="Zauner S."/>
            <person name="Barry K."/>
            <person name="Bell C."/>
            <person name="Bharti A.K."/>
            <person name="Crow J.A."/>
            <person name="Grimwood J."/>
            <person name="Kramer R."/>
            <person name="Lindquist E."/>
            <person name="Lucas S."/>
            <person name="Salamov A."/>
            <person name="McFadden G.I."/>
            <person name="Lane C.E."/>
            <person name="Keeling P.J."/>
            <person name="Gray M.W."/>
            <person name="Grigoriev I.V."/>
            <person name="Archibald J.M."/>
        </authorList>
    </citation>
    <scope>NUCLEOTIDE SEQUENCE</scope>
    <source>
        <strain evidence="4 6">CCMP2712</strain>
    </source>
</reference>
<dbReference type="OMA" id="TWTSNEE"/>
<evidence type="ECO:0000313" key="5">
    <source>
        <dbReference type="EnsemblProtists" id="EKX39285"/>
    </source>
</evidence>
<dbReference type="Proteomes" id="UP000011087">
    <property type="component" value="Unassembled WGS sequence"/>
</dbReference>
<dbReference type="PANTHER" id="PTHR12406">
    <property type="entry name" value="CALCIUM-INDEPENDENT PHOSPHOLIPASE A2 IPLA2 -RELATED"/>
    <property type="match status" value="1"/>
</dbReference>
<dbReference type="GeneID" id="17295938"/>
<dbReference type="InterPro" id="IPR016035">
    <property type="entry name" value="Acyl_Trfase/lysoPLipase"/>
</dbReference>
<dbReference type="GO" id="GO:0005811">
    <property type="term" value="C:lipid droplet"/>
    <property type="evidence" value="ECO:0007669"/>
    <property type="project" value="TreeGrafter"/>
</dbReference>
<feature type="short sequence motif" description="GXSXG" evidence="2">
    <location>
        <begin position="105"/>
        <end position="109"/>
    </location>
</feature>
<dbReference type="InterPro" id="IPR002641">
    <property type="entry name" value="PNPLA_dom"/>
</dbReference>
<reference evidence="6" key="2">
    <citation type="submission" date="2012-11" db="EMBL/GenBank/DDBJ databases">
        <authorList>
            <person name="Kuo A."/>
            <person name="Curtis B.A."/>
            <person name="Tanifuji G."/>
            <person name="Burki F."/>
            <person name="Gruber A."/>
            <person name="Irimia M."/>
            <person name="Maruyama S."/>
            <person name="Arias M.C."/>
            <person name="Ball S.G."/>
            <person name="Gile G.H."/>
            <person name="Hirakawa Y."/>
            <person name="Hopkins J.F."/>
            <person name="Rensing S.A."/>
            <person name="Schmutz J."/>
            <person name="Symeonidi A."/>
            <person name="Elias M."/>
            <person name="Eveleigh R.J."/>
            <person name="Herman E.K."/>
            <person name="Klute M.J."/>
            <person name="Nakayama T."/>
            <person name="Obornik M."/>
            <person name="Reyes-Prieto A."/>
            <person name="Armbrust E.V."/>
            <person name="Aves S.J."/>
            <person name="Beiko R.G."/>
            <person name="Coutinho P."/>
            <person name="Dacks J.B."/>
            <person name="Durnford D.G."/>
            <person name="Fast N.M."/>
            <person name="Green B.R."/>
            <person name="Grisdale C."/>
            <person name="Hempe F."/>
            <person name="Henrissat B."/>
            <person name="Hoppner M.P."/>
            <person name="Ishida K.-I."/>
            <person name="Kim E."/>
            <person name="Koreny L."/>
            <person name="Kroth P.G."/>
            <person name="Liu Y."/>
            <person name="Malik S.-B."/>
            <person name="Maier U.G."/>
            <person name="McRose D."/>
            <person name="Mock T."/>
            <person name="Neilson J.A."/>
            <person name="Onodera N.T."/>
            <person name="Poole A.M."/>
            <person name="Pritham E.J."/>
            <person name="Richards T.A."/>
            <person name="Rocap G."/>
            <person name="Roy S.W."/>
            <person name="Sarai C."/>
            <person name="Schaack S."/>
            <person name="Shirato S."/>
            <person name="Slamovits C.H."/>
            <person name="Spencer D.F."/>
            <person name="Suzuki S."/>
            <person name="Worden A.Z."/>
            <person name="Zauner S."/>
            <person name="Barry K."/>
            <person name="Bell C."/>
            <person name="Bharti A.K."/>
            <person name="Crow J.A."/>
            <person name="Grimwood J."/>
            <person name="Kramer R."/>
            <person name="Lindquist E."/>
            <person name="Lucas S."/>
            <person name="Salamov A."/>
            <person name="McFadden G.I."/>
            <person name="Lane C.E."/>
            <person name="Keeling P.J."/>
            <person name="Gray M.W."/>
            <person name="Grigoriev I.V."/>
            <person name="Archibald J.M."/>
        </authorList>
    </citation>
    <scope>NUCLEOTIDE SEQUENCE</scope>
    <source>
        <strain evidence="6">CCMP2712</strain>
    </source>
</reference>
<dbReference type="HOGENOM" id="CLU_1121869_0_0_1"/>
<dbReference type="EnsemblProtists" id="EKX39285">
    <property type="protein sequence ID" value="EKX39285"/>
    <property type="gene ID" value="GUITHDRAFT_165024"/>
</dbReference>
<dbReference type="KEGG" id="gtt:GUITHDRAFT_165024"/>
<proteinExistence type="predicted"/>
<dbReference type="GO" id="GO:0016020">
    <property type="term" value="C:membrane"/>
    <property type="evidence" value="ECO:0007669"/>
    <property type="project" value="TreeGrafter"/>
</dbReference>
<gene>
    <name evidence="4" type="ORF">GUITHDRAFT_165024</name>
</gene>
<keyword evidence="2" id="KW-0442">Lipid degradation</keyword>
<comment type="caution">
    <text evidence="2">Lacks conserved residue(s) required for the propagation of feature annotation.</text>
</comment>
<dbReference type="OrthoDB" id="197155at2759"/>
<dbReference type="PROSITE" id="PS51635">
    <property type="entry name" value="PNPLA"/>
    <property type="match status" value="1"/>
</dbReference>
<organism evidence="4">
    <name type="scientific">Guillardia theta (strain CCMP2712)</name>
    <name type="common">Cryptophyte</name>
    <dbReference type="NCBI Taxonomy" id="905079"/>
    <lineage>
        <taxon>Eukaryota</taxon>
        <taxon>Cryptophyceae</taxon>
        <taxon>Pyrenomonadales</taxon>
        <taxon>Geminigeraceae</taxon>
        <taxon>Guillardia</taxon>
    </lineage>
</organism>
<dbReference type="PANTHER" id="PTHR12406:SF7">
    <property type="entry name" value="PATATIN-LIKE PHOSPHOLIPASE DOMAIN-CONTAINING PROTEIN 4"/>
    <property type="match status" value="1"/>
</dbReference>
<name>L1ITZ5_GUITC</name>
<reference evidence="5" key="3">
    <citation type="submission" date="2016-03" db="UniProtKB">
        <authorList>
            <consortium name="EnsemblProtists"/>
        </authorList>
    </citation>
    <scope>IDENTIFICATION</scope>
</reference>
<dbReference type="GO" id="GO:0019433">
    <property type="term" value="P:triglyceride catabolic process"/>
    <property type="evidence" value="ECO:0007669"/>
    <property type="project" value="TreeGrafter"/>
</dbReference>
<keyword evidence="2" id="KW-0378">Hydrolase</keyword>
<protein>
    <recommendedName>
        <fullName evidence="3">PNPLA domain-containing protein</fullName>
    </recommendedName>
</protein>
<dbReference type="AlphaFoldDB" id="L1ITZ5"/>
<accession>L1ITZ5</accession>
<dbReference type="SUPFAM" id="SSF52151">
    <property type="entry name" value="FabD/lysophospholipase-like"/>
    <property type="match status" value="1"/>
</dbReference>
<sequence>MSFIPEPPRLGPNIANITAHGVIPVLIPPRPVAHALPEVMVMTTSSVTSTQSGGTQAARTRKELPESISFEGCGAAVSFHLGVYEAVCRLYGRDTLQHRRIRYVGTSSGAIAALVAALGLEAEPWMRRMAHLWEPMGQCCFGLLQVDKYVELALDEILESFGKNAYMHLRDRLFVSVTKFFSRNTMISMWESNNHVKDVILASCFIPVAMLRPVRIGSFFVIDGGFSLNCPRLNPKTCLVSPTRFFHS</sequence>
<dbReference type="Pfam" id="PF01734">
    <property type="entry name" value="Patatin"/>
    <property type="match status" value="1"/>
</dbReference>
<dbReference type="GO" id="GO:0055088">
    <property type="term" value="P:lipid homeostasis"/>
    <property type="evidence" value="ECO:0007669"/>
    <property type="project" value="TreeGrafter"/>
</dbReference>
<dbReference type="RefSeq" id="XP_005826265.1">
    <property type="nucleotide sequence ID" value="XM_005826208.1"/>
</dbReference>
<evidence type="ECO:0000256" key="1">
    <source>
        <dbReference type="ARBA" id="ARBA00023098"/>
    </source>
</evidence>
<dbReference type="PaxDb" id="55529-EKX39285"/>
<evidence type="ECO:0000256" key="2">
    <source>
        <dbReference type="PROSITE-ProRule" id="PRU01161"/>
    </source>
</evidence>
<keyword evidence="1 2" id="KW-0443">Lipid metabolism</keyword>
<dbReference type="EMBL" id="JH993041">
    <property type="protein sequence ID" value="EKX39285.1"/>
    <property type="molecule type" value="Genomic_DNA"/>
</dbReference>
<dbReference type="Gene3D" id="3.40.1090.10">
    <property type="entry name" value="Cytosolic phospholipase A2 catalytic domain"/>
    <property type="match status" value="2"/>
</dbReference>
<feature type="active site" description="Proton acceptor" evidence="2">
    <location>
        <position position="223"/>
    </location>
</feature>
<feature type="short sequence motif" description="DGA/G" evidence="2">
    <location>
        <begin position="223"/>
        <end position="225"/>
    </location>
</feature>
<evidence type="ECO:0000313" key="6">
    <source>
        <dbReference type="Proteomes" id="UP000011087"/>
    </source>
</evidence>
<evidence type="ECO:0000313" key="4">
    <source>
        <dbReference type="EMBL" id="EKX39285.1"/>
    </source>
</evidence>
<feature type="active site" description="Nucleophile" evidence="2">
    <location>
        <position position="107"/>
    </location>
</feature>
<keyword evidence="6" id="KW-1185">Reference proteome</keyword>
<dbReference type="GO" id="GO:0005737">
    <property type="term" value="C:cytoplasm"/>
    <property type="evidence" value="ECO:0007669"/>
    <property type="project" value="TreeGrafter"/>
</dbReference>
<dbReference type="eggNOG" id="KOG3773">
    <property type="taxonomic scope" value="Eukaryota"/>
</dbReference>
<evidence type="ECO:0000259" key="3">
    <source>
        <dbReference type="PROSITE" id="PS51635"/>
    </source>
</evidence>
<dbReference type="GO" id="GO:0004806">
    <property type="term" value="F:triacylglycerol lipase activity"/>
    <property type="evidence" value="ECO:0007669"/>
    <property type="project" value="TreeGrafter"/>
</dbReference>
<feature type="domain" description="PNPLA" evidence="3">
    <location>
        <begin position="68"/>
        <end position="236"/>
    </location>
</feature>
<dbReference type="InterPro" id="IPR033562">
    <property type="entry name" value="PLPL"/>
</dbReference>